<organism evidence="3 4">
    <name type="scientific">Cloacibacillus evryensis</name>
    <dbReference type="NCBI Taxonomy" id="508460"/>
    <lineage>
        <taxon>Bacteria</taxon>
        <taxon>Thermotogati</taxon>
        <taxon>Synergistota</taxon>
        <taxon>Synergistia</taxon>
        <taxon>Synergistales</taxon>
        <taxon>Synergistaceae</taxon>
        <taxon>Cloacibacillus</taxon>
    </lineage>
</organism>
<evidence type="ECO:0000259" key="2">
    <source>
        <dbReference type="PROSITE" id="PS50983"/>
    </source>
</evidence>
<accession>A0AAW5K3U8</accession>
<keyword evidence="1" id="KW-0732">Signal</keyword>
<dbReference type="InterPro" id="IPR050902">
    <property type="entry name" value="ABC_Transporter_SBP"/>
</dbReference>
<keyword evidence="4" id="KW-1185">Reference proteome</keyword>
<evidence type="ECO:0000256" key="1">
    <source>
        <dbReference type="SAM" id="SignalP"/>
    </source>
</evidence>
<evidence type="ECO:0000313" key="3">
    <source>
        <dbReference type="EMBL" id="MCQ4814566.1"/>
    </source>
</evidence>
<dbReference type="AlphaFoldDB" id="A0AAW5K3U8"/>
<dbReference type="SUPFAM" id="SSF53807">
    <property type="entry name" value="Helical backbone' metal receptor"/>
    <property type="match status" value="1"/>
</dbReference>
<protein>
    <submittedName>
        <fullName evidence="3">ABC transporter substrate-binding protein</fullName>
    </submittedName>
</protein>
<proteinExistence type="predicted"/>
<name>A0AAW5K3U8_9BACT</name>
<dbReference type="RefSeq" id="WP_008708744.1">
    <property type="nucleotide sequence ID" value="NZ_CABKQM010000002.1"/>
</dbReference>
<dbReference type="Proteomes" id="UP001205919">
    <property type="component" value="Unassembled WGS sequence"/>
</dbReference>
<feature type="chain" id="PRO_5043509870" evidence="1">
    <location>
        <begin position="25"/>
        <end position="357"/>
    </location>
</feature>
<dbReference type="PANTHER" id="PTHR30535:SF34">
    <property type="entry name" value="MOLYBDATE-BINDING PROTEIN MOLA"/>
    <property type="match status" value="1"/>
</dbReference>
<feature type="signal peptide" evidence="1">
    <location>
        <begin position="1"/>
        <end position="24"/>
    </location>
</feature>
<dbReference type="GO" id="GO:0071281">
    <property type="term" value="P:cellular response to iron ion"/>
    <property type="evidence" value="ECO:0007669"/>
    <property type="project" value="TreeGrafter"/>
</dbReference>
<evidence type="ECO:0000313" key="4">
    <source>
        <dbReference type="Proteomes" id="UP001205919"/>
    </source>
</evidence>
<gene>
    <name evidence="3" type="ORF">NE630_09015</name>
</gene>
<dbReference type="InterPro" id="IPR002491">
    <property type="entry name" value="ABC_transptr_periplasmic_BD"/>
</dbReference>
<feature type="domain" description="Fe/B12 periplasmic-binding" evidence="2">
    <location>
        <begin position="50"/>
        <end position="331"/>
    </location>
</feature>
<dbReference type="PANTHER" id="PTHR30535">
    <property type="entry name" value="VITAMIN B12-BINDING PROTEIN"/>
    <property type="match status" value="1"/>
</dbReference>
<comment type="caution">
    <text evidence="3">The sequence shown here is derived from an EMBL/GenBank/DDBJ whole genome shotgun (WGS) entry which is preliminary data.</text>
</comment>
<reference evidence="3 4" key="1">
    <citation type="submission" date="2022-06" db="EMBL/GenBank/DDBJ databases">
        <title>Isolation of gut microbiota from human fecal samples.</title>
        <authorList>
            <person name="Pamer E.G."/>
            <person name="Barat B."/>
            <person name="Waligurski E."/>
            <person name="Medina S."/>
            <person name="Paddock L."/>
            <person name="Mostad J."/>
        </authorList>
    </citation>
    <scope>NUCLEOTIDE SEQUENCE [LARGE SCALE GENOMIC DNA]</scope>
    <source>
        <strain evidence="3 4">DFI.9.90</strain>
    </source>
</reference>
<dbReference type="PROSITE" id="PS50983">
    <property type="entry name" value="FE_B12_PBP"/>
    <property type="match status" value="1"/>
</dbReference>
<dbReference type="Pfam" id="PF01497">
    <property type="entry name" value="Peripla_BP_2"/>
    <property type="match status" value="1"/>
</dbReference>
<sequence length="357" mass="39898">MKHKIVRLFFTIALTLLVAASALAADVPAGKRVVVDQLGRSVVIPQKVERVVCLMHHALDITLELQAGNRLAGVMKGWEGLLFPGIAEIYPPIKKLPQVGTLTEVNMEELLKTNPDLVIVTHYFPQDTLKKIEAAGIPVVAVSLYQADFEEASKLNPKLKNPDKAYTIGMRMGVNLLGEIYGKEKEARKLNDFVAEKRAIVGDKLSAIPDNKKITCYMANPDLHTYGSGKYVGVIMDRAGGINVARDISGYKAVNMEQILKWDPQVIFVQDRYAAKVLPEITKGAAWAPIKAVKDRRVYETPEYVKPWGHPCPESMALGELWMAKKLYPERFKDIDMNKAVQEFYTTFYGVPYKGKH</sequence>
<dbReference type="Gene3D" id="3.40.50.1980">
    <property type="entry name" value="Nitrogenase molybdenum iron protein domain"/>
    <property type="match status" value="2"/>
</dbReference>
<dbReference type="EMBL" id="JANFYT010000017">
    <property type="protein sequence ID" value="MCQ4814566.1"/>
    <property type="molecule type" value="Genomic_DNA"/>
</dbReference>